<dbReference type="Proteomes" id="UP001199919">
    <property type="component" value="Unassembled WGS sequence"/>
</dbReference>
<proteinExistence type="predicted"/>
<dbReference type="PROSITE" id="PS51257">
    <property type="entry name" value="PROKAR_LIPOPROTEIN"/>
    <property type="match status" value="1"/>
</dbReference>
<dbReference type="InterPro" id="IPR032181">
    <property type="entry name" value="DUF5013"/>
</dbReference>
<feature type="domain" description="DUF5013" evidence="1">
    <location>
        <begin position="236"/>
        <end position="377"/>
    </location>
</feature>
<reference evidence="2 3" key="1">
    <citation type="submission" date="2021-12" db="EMBL/GenBank/DDBJ databases">
        <title>Mucilaginibacter roseus genome.</title>
        <authorList>
            <person name="Ferreira J.R."/>
            <person name="Newman J.D."/>
        </authorList>
    </citation>
    <scope>NUCLEOTIDE SEQUENCE [LARGE SCALE GENOMIC DNA]</scope>
    <source>
        <strain evidence="2 3">LMG 28454</strain>
    </source>
</reference>
<evidence type="ECO:0000259" key="1">
    <source>
        <dbReference type="Pfam" id="PF16405"/>
    </source>
</evidence>
<comment type="caution">
    <text evidence="2">The sequence shown here is derived from an EMBL/GenBank/DDBJ whole genome shotgun (WGS) entry which is preliminary data.</text>
</comment>
<dbReference type="EMBL" id="JAJPWV010000001">
    <property type="protein sequence ID" value="MCD8739522.1"/>
    <property type="molecule type" value="Genomic_DNA"/>
</dbReference>
<gene>
    <name evidence="2" type="ORF">LT679_02810</name>
</gene>
<evidence type="ECO:0000313" key="3">
    <source>
        <dbReference type="Proteomes" id="UP001199919"/>
    </source>
</evidence>
<name>A0ABS8TYQ3_9SPHI</name>
<keyword evidence="3" id="KW-1185">Reference proteome</keyword>
<dbReference type="Pfam" id="PF16405">
    <property type="entry name" value="DUF5013"/>
    <property type="match status" value="1"/>
</dbReference>
<sequence length="408" mass="45053">MKHKFQHKIKALLAVAAVCTLTYSCSKWDEFKKYKEGGEIIYTGKLDSVKFLSGNQRIRLKAMLKADPKLNKVKVLWNGGKDSVVYDVDMQSEPREFIRTFPMEEGIKNFVIYTYDAAGNQSVAVNAVGQVYGPRYQNGLNNRVVSAAATLVDTTKIDWLPIDLSAGPIATEVTYLSKTGIKKVITPIALDRTVIGDLDASASTISYRTLFKPQPTSIDTFYTEPVEVKVTKEYLRNTKIPFETVLNSDRWAIPKYWKTNAAVLNFTNGAGTKFGGVDFWFGGPQLAMEAGWSSDNMVTITNGKIYQTAELPAGNYTLEMDIPDCTQNGNFYTVAAEGTIIPDIENLSSAISYAKTSTTGTHKISFKLTSTKTVSMGFVGTLQNKGCCDGTFWRISAVRLKQTPLEGN</sequence>
<accession>A0ABS8TYQ3</accession>
<organism evidence="2 3">
    <name type="scientific">Mucilaginibacter roseus</name>
    <dbReference type="NCBI Taxonomy" id="1528868"/>
    <lineage>
        <taxon>Bacteria</taxon>
        <taxon>Pseudomonadati</taxon>
        <taxon>Bacteroidota</taxon>
        <taxon>Sphingobacteriia</taxon>
        <taxon>Sphingobacteriales</taxon>
        <taxon>Sphingobacteriaceae</taxon>
        <taxon>Mucilaginibacter</taxon>
    </lineage>
</organism>
<dbReference type="Pfam" id="PF16389">
    <property type="entry name" value="DUF4998"/>
    <property type="match status" value="1"/>
</dbReference>
<dbReference type="RefSeq" id="WP_232175414.1">
    <property type="nucleotide sequence ID" value="NZ_JAJPWV010000001.1"/>
</dbReference>
<evidence type="ECO:0000313" key="2">
    <source>
        <dbReference type="EMBL" id="MCD8739522.1"/>
    </source>
</evidence>
<protein>
    <submittedName>
        <fullName evidence="2">DUF5013 domain-containing protein</fullName>
    </submittedName>
</protein>